<organism evidence="6 7">
    <name type="scientific">Methylobacterium dankookense</name>
    <dbReference type="NCBI Taxonomy" id="560405"/>
    <lineage>
        <taxon>Bacteria</taxon>
        <taxon>Pseudomonadati</taxon>
        <taxon>Pseudomonadota</taxon>
        <taxon>Alphaproteobacteria</taxon>
        <taxon>Hyphomicrobiales</taxon>
        <taxon>Methylobacteriaceae</taxon>
        <taxon>Methylobacterium</taxon>
    </lineage>
</organism>
<dbReference type="InterPro" id="IPR050090">
    <property type="entry name" value="Tyrosine_recombinase_XerCD"/>
</dbReference>
<evidence type="ECO:0000259" key="4">
    <source>
        <dbReference type="PROSITE" id="PS51898"/>
    </source>
</evidence>
<evidence type="ECO:0000313" key="7">
    <source>
        <dbReference type="Proteomes" id="UP000401717"/>
    </source>
</evidence>
<reference evidence="6 7" key="1">
    <citation type="submission" date="2019-06" db="EMBL/GenBank/DDBJ databases">
        <authorList>
            <person name="Rodrigo-Torres L."/>
            <person name="Arahal R. D."/>
            <person name="Lucena T."/>
        </authorList>
    </citation>
    <scope>NUCLEOTIDE SEQUENCE [LARGE SCALE GENOMIC DNA]</scope>
    <source>
        <strain evidence="6 7">SW08-7</strain>
    </source>
</reference>
<evidence type="ECO:0000313" key="8">
    <source>
        <dbReference type="Proteomes" id="UP001055303"/>
    </source>
</evidence>
<dbReference type="AlphaFoldDB" id="A0A564G4Q1"/>
<dbReference type="SUPFAM" id="SSF56349">
    <property type="entry name" value="DNA breaking-rejoining enzymes"/>
    <property type="match status" value="1"/>
</dbReference>
<reference evidence="5" key="3">
    <citation type="submission" date="2021-08" db="EMBL/GenBank/DDBJ databases">
        <authorList>
            <person name="Tani A."/>
            <person name="Ola A."/>
            <person name="Ogura Y."/>
            <person name="Katsura K."/>
            <person name="Hayashi T."/>
        </authorList>
    </citation>
    <scope>NUCLEOTIDE SEQUENCE</scope>
    <source>
        <strain evidence="5">DSM 22415</strain>
    </source>
</reference>
<dbReference type="EMBL" id="CABFVH010000046">
    <property type="protein sequence ID" value="VUF15062.1"/>
    <property type="molecule type" value="Genomic_DNA"/>
</dbReference>
<evidence type="ECO:0000256" key="3">
    <source>
        <dbReference type="SAM" id="MobiDB-lite"/>
    </source>
</evidence>
<dbReference type="PANTHER" id="PTHR30349">
    <property type="entry name" value="PHAGE INTEGRASE-RELATED"/>
    <property type="match status" value="1"/>
</dbReference>
<evidence type="ECO:0000313" key="5">
    <source>
        <dbReference type="EMBL" id="GJD59804.1"/>
    </source>
</evidence>
<sequence length="389" mass="44555">MSTYRPKGRKIFLYDFELQGVRFHGSTRCTNKRDADAYEKAKRVEEADQLKEAARLGREPLTFGLAASRYWDQVGQFAKTQNDLWRAIGWLQAEIGNGRRLAKIDSTLVATLVTKRRQETTFRIEDGKRVERRVSAATVNRTVTEVLRAILTRAAKVWQEPVAPIEWRKHMLKEPQERVRELRADEETTLFAALRPDYHAVVRFALLTGCRLNECVTLRWRDVDWGGRQVWVLGKGDKLASIPMPPTVRALLWPLQGEHDEFVFTYVAQRASGDRRRGQRYPITYEGLKTAFRRDVKTELTDYRFHDNRHTAATRVLRACGNLKVAQRMLRHADITTTAKYAHVMHDDVLEAMEAASKRGAATRNPDKSPDTAEPETAIPLSAQEVKGA</sequence>
<dbReference type="GO" id="GO:0006310">
    <property type="term" value="P:DNA recombination"/>
    <property type="evidence" value="ECO:0007669"/>
    <property type="project" value="UniProtKB-KW"/>
</dbReference>
<accession>A0A564G4Q1</accession>
<dbReference type="PANTHER" id="PTHR30349:SF64">
    <property type="entry name" value="PROPHAGE INTEGRASE INTD-RELATED"/>
    <property type="match status" value="1"/>
</dbReference>
<dbReference type="GO" id="GO:0003677">
    <property type="term" value="F:DNA binding"/>
    <property type="evidence" value="ECO:0007669"/>
    <property type="project" value="InterPro"/>
</dbReference>
<proteinExistence type="predicted"/>
<feature type="domain" description="Tyr recombinase" evidence="4">
    <location>
        <begin position="177"/>
        <end position="354"/>
    </location>
</feature>
<name>A0A564G4Q1_9HYPH</name>
<keyword evidence="1" id="KW-0229">DNA integration</keyword>
<dbReference type="PROSITE" id="PS51898">
    <property type="entry name" value="TYR_RECOMBINASE"/>
    <property type="match status" value="1"/>
</dbReference>
<dbReference type="InterPro" id="IPR002104">
    <property type="entry name" value="Integrase_catalytic"/>
</dbReference>
<dbReference type="InterPro" id="IPR011010">
    <property type="entry name" value="DNA_brk_join_enz"/>
</dbReference>
<dbReference type="EMBL" id="BPQI01000260">
    <property type="protein sequence ID" value="GJD59804.1"/>
    <property type="molecule type" value="Genomic_DNA"/>
</dbReference>
<dbReference type="Proteomes" id="UP001055303">
    <property type="component" value="Unassembled WGS sequence"/>
</dbReference>
<keyword evidence="8" id="KW-1185">Reference proteome</keyword>
<gene>
    <name evidence="6" type="primary">xerC_4</name>
    <name evidence="5" type="synonym">xerC_9</name>
    <name evidence="5" type="ORF">IFDJLNFL_5735</name>
    <name evidence="6" type="ORF">MTDSW087_04795</name>
</gene>
<dbReference type="Gene3D" id="1.10.443.10">
    <property type="entry name" value="Intergrase catalytic core"/>
    <property type="match status" value="1"/>
</dbReference>
<dbReference type="InterPro" id="IPR013762">
    <property type="entry name" value="Integrase-like_cat_sf"/>
</dbReference>
<keyword evidence="2" id="KW-0233">DNA recombination</keyword>
<protein>
    <submittedName>
        <fullName evidence="6">Tyrosine recombinase XerC</fullName>
    </submittedName>
</protein>
<dbReference type="GO" id="GO:0015074">
    <property type="term" value="P:DNA integration"/>
    <property type="evidence" value="ECO:0007669"/>
    <property type="project" value="UniProtKB-KW"/>
</dbReference>
<feature type="region of interest" description="Disordered" evidence="3">
    <location>
        <begin position="356"/>
        <end position="389"/>
    </location>
</feature>
<evidence type="ECO:0000256" key="2">
    <source>
        <dbReference type="ARBA" id="ARBA00023172"/>
    </source>
</evidence>
<dbReference type="OrthoDB" id="7615137at2"/>
<dbReference type="Proteomes" id="UP000401717">
    <property type="component" value="Unassembled WGS sequence"/>
</dbReference>
<dbReference type="RefSeq" id="WP_144767373.1">
    <property type="nucleotide sequence ID" value="NZ_BPQI01000260.1"/>
</dbReference>
<dbReference type="CDD" id="cd00796">
    <property type="entry name" value="INT_Rci_Hp1_C"/>
    <property type="match status" value="1"/>
</dbReference>
<reference evidence="5" key="2">
    <citation type="journal article" date="2021" name="Front. Microbiol.">
        <title>Comprehensive Comparative Genomics and Phenotyping of Methylobacterium Species.</title>
        <authorList>
            <person name="Alessa O."/>
            <person name="Ogura Y."/>
            <person name="Fujitani Y."/>
            <person name="Takami H."/>
            <person name="Hayashi T."/>
            <person name="Sahin N."/>
            <person name="Tani A."/>
        </authorList>
    </citation>
    <scope>NUCLEOTIDE SEQUENCE</scope>
    <source>
        <strain evidence="5">DSM 22415</strain>
    </source>
</reference>
<dbReference type="Pfam" id="PF00589">
    <property type="entry name" value="Phage_integrase"/>
    <property type="match status" value="1"/>
</dbReference>
<evidence type="ECO:0000313" key="6">
    <source>
        <dbReference type="EMBL" id="VUF15062.1"/>
    </source>
</evidence>
<evidence type="ECO:0000256" key="1">
    <source>
        <dbReference type="ARBA" id="ARBA00022908"/>
    </source>
</evidence>